<dbReference type="Pfam" id="PF25298">
    <property type="entry name" value="Baculo_FP_2nd"/>
    <property type="match status" value="1"/>
</dbReference>
<gene>
    <name evidence="3" type="ORF">JYU34_004141</name>
</gene>
<dbReference type="EMBL" id="JAHIBW010000006">
    <property type="protein sequence ID" value="KAG7309655.1"/>
    <property type="molecule type" value="Genomic_DNA"/>
</dbReference>
<accession>A0ABQ7QX80</accession>
<dbReference type="InterPro" id="IPR057251">
    <property type="entry name" value="FP_C"/>
</dbReference>
<comment type="caution">
    <text evidence="3">The sequence shown here is derived from an EMBL/GenBank/DDBJ whole genome shotgun (WGS) entry which is preliminary data.</text>
</comment>
<evidence type="ECO:0000259" key="2">
    <source>
        <dbReference type="Pfam" id="PF25298"/>
    </source>
</evidence>
<feature type="domain" description="FP protein C-terminal" evidence="2">
    <location>
        <begin position="261"/>
        <end position="313"/>
    </location>
</feature>
<name>A0ABQ7QX80_PLUXY</name>
<sequence length="318" mass="36850">MDRTPPASRITCRRETIFASDSNLTLNKDLGLEPLTCNDNSTAVRPAKRRLVTESDDIDNRLNMFEKSFMDFLTSWKNEQIGQLSLIQNSITNMQLQMNEIQKTNAEIEKSMEFLSSQYDTLTKKVDELEEKSASYEQRILQMEENMEEFSRKSCLHYLEVRNVPIKQRETTDDLLLTATHIFKAISCETASTAITDIRRLPSKSANKTILVCLNSVITKNQVLKSAKDYNMKHQSNKLNTSIFSHNTDRHQPIYIAEHLTVKARRLYFEARELVKKGQFKYCWTSYSKVFLRKDDTSAPIIITNDSQILEIKKNIVQ</sequence>
<evidence type="ECO:0000313" key="3">
    <source>
        <dbReference type="EMBL" id="KAG7309655.1"/>
    </source>
</evidence>
<evidence type="ECO:0000313" key="4">
    <source>
        <dbReference type="Proteomes" id="UP000823941"/>
    </source>
</evidence>
<proteinExistence type="predicted"/>
<dbReference type="Proteomes" id="UP000823941">
    <property type="component" value="Chromosome 6"/>
</dbReference>
<keyword evidence="4" id="KW-1185">Reference proteome</keyword>
<keyword evidence="1" id="KW-0175">Coiled coil</keyword>
<reference evidence="3 4" key="1">
    <citation type="submission" date="2021-06" db="EMBL/GenBank/DDBJ databases">
        <title>A haploid diamondback moth (Plutella xylostella L.) genome assembly resolves 31 chromosomes and identifies a diamide resistance mutation.</title>
        <authorList>
            <person name="Ward C.M."/>
            <person name="Perry K.D."/>
            <person name="Baker G."/>
            <person name="Powis K."/>
            <person name="Heckel D.G."/>
            <person name="Baxter S.W."/>
        </authorList>
    </citation>
    <scope>NUCLEOTIDE SEQUENCE [LARGE SCALE GENOMIC DNA]</scope>
    <source>
        <strain evidence="3 4">LV</strain>
        <tissue evidence="3">Single pupa</tissue>
    </source>
</reference>
<feature type="coiled-coil region" evidence="1">
    <location>
        <begin position="91"/>
        <end position="153"/>
    </location>
</feature>
<protein>
    <recommendedName>
        <fullName evidence="2">FP protein C-terminal domain-containing protein</fullName>
    </recommendedName>
</protein>
<evidence type="ECO:0000256" key="1">
    <source>
        <dbReference type="SAM" id="Coils"/>
    </source>
</evidence>
<organism evidence="3 4">
    <name type="scientific">Plutella xylostella</name>
    <name type="common">Diamondback moth</name>
    <name type="synonym">Plutella maculipennis</name>
    <dbReference type="NCBI Taxonomy" id="51655"/>
    <lineage>
        <taxon>Eukaryota</taxon>
        <taxon>Metazoa</taxon>
        <taxon>Ecdysozoa</taxon>
        <taxon>Arthropoda</taxon>
        <taxon>Hexapoda</taxon>
        <taxon>Insecta</taxon>
        <taxon>Pterygota</taxon>
        <taxon>Neoptera</taxon>
        <taxon>Endopterygota</taxon>
        <taxon>Lepidoptera</taxon>
        <taxon>Glossata</taxon>
        <taxon>Ditrysia</taxon>
        <taxon>Yponomeutoidea</taxon>
        <taxon>Plutellidae</taxon>
        <taxon>Plutella</taxon>
    </lineage>
</organism>